<evidence type="ECO:0000313" key="1">
    <source>
        <dbReference type="EMBL" id="ABK99426.1"/>
    </source>
</evidence>
<dbReference type="Proteomes" id="UP000006732">
    <property type="component" value="Chromosome"/>
</dbReference>
<dbReference type="AlphaFoldDB" id="A1AQ06"/>
<accession>A1AQ06</accession>
<dbReference type="KEGG" id="ppd:Ppro_1814"/>
<dbReference type="eggNOG" id="COG3299">
    <property type="taxonomic scope" value="Bacteria"/>
</dbReference>
<reference evidence="1 2" key="1">
    <citation type="submission" date="2006-10" db="EMBL/GenBank/DDBJ databases">
        <title>Complete sequence of chromosome of Pelobacter propionicus DSM 2379.</title>
        <authorList>
            <consortium name="US DOE Joint Genome Institute"/>
            <person name="Copeland A."/>
            <person name="Lucas S."/>
            <person name="Lapidus A."/>
            <person name="Barry K."/>
            <person name="Detter J.C."/>
            <person name="Glavina del Rio T."/>
            <person name="Hammon N."/>
            <person name="Israni S."/>
            <person name="Dalin E."/>
            <person name="Tice H."/>
            <person name="Pitluck S."/>
            <person name="Saunders E."/>
            <person name="Brettin T."/>
            <person name="Bruce D."/>
            <person name="Han C."/>
            <person name="Tapia R."/>
            <person name="Schmutz J."/>
            <person name="Larimer F."/>
            <person name="Land M."/>
            <person name="Hauser L."/>
            <person name="Kyrpides N."/>
            <person name="Kim E."/>
            <person name="Lovley D."/>
            <person name="Richardson P."/>
        </authorList>
    </citation>
    <scope>NUCLEOTIDE SEQUENCE [LARGE SCALE GENOMIC DNA]</scope>
    <source>
        <strain evidence="2">DSM 2379 / NBRC 103807 / OttBd1</strain>
    </source>
</reference>
<evidence type="ECO:0008006" key="3">
    <source>
        <dbReference type="Google" id="ProtNLM"/>
    </source>
</evidence>
<proteinExistence type="predicted"/>
<dbReference type="RefSeq" id="WP_011735703.1">
    <property type="nucleotide sequence ID" value="NC_008609.1"/>
</dbReference>
<evidence type="ECO:0000313" key="2">
    <source>
        <dbReference type="Proteomes" id="UP000006732"/>
    </source>
</evidence>
<dbReference type="EMBL" id="CP000482">
    <property type="protein sequence ID" value="ABK99426.1"/>
    <property type="molecule type" value="Genomic_DNA"/>
</dbReference>
<organism evidence="1 2">
    <name type="scientific">Pelobacter propionicus (strain DSM 2379 / NBRC 103807 / OttBd1)</name>
    <dbReference type="NCBI Taxonomy" id="338966"/>
    <lineage>
        <taxon>Bacteria</taxon>
        <taxon>Pseudomonadati</taxon>
        <taxon>Thermodesulfobacteriota</taxon>
        <taxon>Desulfuromonadia</taxon>
        <taxon>Desulfuromonadales</taxon>
        <taxon>Desulfuromonadaceae</taxon>
        <taxon>Pelobacter</taxon>
    </lineage>
</organism>
<name>A1AQ06_PELPD</name>
<dbReference type="OrthoDB" id="9796131at2"/>
<gene>
    <name evidence="1" type="ordered locus">Ppro_1814</name>
</gene>
<dbReference type="HOGENOM" id="CLU_008328_0_0_7"/>
<dbReference type="STRING" id="338966.Ppro_1814"/>
<protein>
    <recommendedName>
        <fullName evidence="3">Baseplate protein J-like domain-containing protein</fullName>
    </recommendedName>
</protein>
<keyword evidence="2" id="KW-1185">Reference proteome</keyword>
<sequence>MSAPNRIDLLKRSDSLVGIDFVRVSPDQRQLWLYLHHKSPLPAGLLNSLNGLHAEQISIRSMDGGRPEQVRVLSPLPAVGLEHGRRIVGLQVAEPGGFGRYRLFVDHPAFDPYFNDIPFSFKAACDSDLDCVSEEQAGDVGERVDFPVDYRARDFWSFRQALLDFASQRYPDWQDRLEADLGMVMVELLSALGDEFAYAQDRISREVQFDSASQRRSLRHLARLVDYSVDNGSGARAWLNITVAEDGDGEWPLPGGTAVGDADARLLFEVGHGLRDRGREFYVSSRRNRFYPHIWDEDDTCLPAGSNSLTLKGHHASCFDADDAIDSGGKWILLATHPRTPDQPERRLMVRVPFGGARDGLDPLDGPTEITEIRWEQATPWPLDLTTLVVYGNLLPATSGETRNTSFRIGPPADPDGADAALPPAIERVGPNSCLGYDAGDNDSQRVRFLHSLPGSESLPLVWLPDPDNDRLSRPELLVRRQGDGPWEWLPQLVGETTASGHAKVFTLEDGSYRPVFDVQRSGRQFQFHDYATNDGSTIRFGDGEFGMEPSDGSVFTVEYRLGNGRQMNVAADTLTRFPEDSLPFVVAVSNPLPAEGGRDPETEESIRINAPQAFRNILHSAVRPEDFDLIARRELPWLQRSGSAMRWTGSWPTLFVTPDPRGGVELTGPQLRELELVTGRVRQAGRQVRVLEPRYASIDLELHICVAGDAMASQVREGVLQALFGNGQGSGFFDPDRFSFGTPLSRAALMATVQRVPGVRAVSGVRVRRRGRFGWRPFSEFILRVEHNEMIQVSNDRLAPDQGTVTLVMEGGA</sequence>